<dbReference type="AlphaFoldDB" id="A0A7L8ABX4"/>
<protein>
    <submittedName>
        <fullName evidence="2">Uncharacterized protein</fullName>
    </submittedName>
</protein>
<dbReference type="Proteomes" id="UP000516764">
    <property type="component" value="Chromosome"/>
</dbReference>
<dbReference type="KEGG" id="phal:H9I45_09005"/>
<keyword evidence="3" id="KW-1185">Reference proteome</keyword>
<dbReference type="InterPro" id="IPR058207">
    <property type="entry name" value="PID_CTERM"/>
</dbReference>
<evidence type="ECO:0000313" key="3">
    <source>
        <dbReference type="Proteomes" id="UP000516764"/>
    </source>
</evidence>
<evidence type="ECO:0000313" key="2">
    <source>
        <dbReference type="EMBL" id="QOD59506.1"/>
    </source>
</evidence>
<feature type="transmembrane region" description="Helical" evidence="1">
    <location>
        <begin position="37"/>
        <end position="54"/>
    </location>
</feature>
<proteinExistence type="predicted"/>
<organism evidence="2 3">
    <name type="scientific">Polaribacter haliotis</name>
    <dbReference type="NCBI Taxonomy" id="1888915"/>
    <lineage>
        <taxon>Bacteria</taxon>
        <taxon>Pseudomonadati</taxon>
        <taxon>Bacteroidota</taxon>
        <taxon>Flavobacteriia</taxon>
        <taxon>Flavobacteriales</taxon>
        <taxon>Flavobacteriaceae</taxon>
    </lineage>
</organism>
<dbReference type="NCBIfam" id="NF046080">
    <property type="entry name" value="PID_CTERM"/>
    <property type="match status" value="1"/>
</dbReference>
<sequence length="59" mass="6408">MKKKTFLVLFTVLIYTCIVNGQVVPPPMPPPPPPGLPVDGGLLFLFVSGLIYGVNKVRQ</sequence>
<dbReference type="EMBL" id="CP061813">
    <property type="protein sequence ID" value="QOD59506.1"/>
    <property type="molecule type" value="Genomic_DNA"/>
</dbReference>
<gene>
    <name evidence="2" type="ORF">H9I45_09005</name>
</gene>
<keyword evidence="1" id="KW-0472">Membrane</keyword>
<evidence type="ECO:0000256" key="1">
    <source>
        <dbReference type="SAM" id="Phobius"/>
    </source>
</evidence>
<reference evidence="2 3" key="1">
    <citation type="journal article" date="2016" name="Int. J. Syst. Evol. Microbiol.">
        <title>Polaribacter haliotis sp. nov., isolated from the gut of abalone Haliotis discus hannai.</title>
        <authorList>
            <person name="Kim Y.O."/>
            <person name="Park I.S."/>
            <person name="Park S."/>
            <person name="Nam B.H."/>
            <person name="Park J.M."/>
            <person name="Kim D.G."/>
            <person name="Yoon J.H."/>
        </authorList>
    </citation>
    <scope>NUCLEOTIDE SEQUENCE [LARGE SCALE GENOMIC DNA]</scope>
    <source>
        <strain evidence="2 3">KCTC 52418</strain>
    </source>
</reference>
<keyword evidence="1" id="KW-1133">Transmembrane helix</keyword>
<keyword evidence="1" id="KW-0812">Transmembrane</keyword>
<name>A0A7L8ABX4_9FLAO</name>
<accession>A0A7L8ABX4</accession>
<dbReference type="RefSeq" id="WP_088354906.1">
    <property type="nucleotide sequence ID" value="NZ_CP150663.1"/>
</dbReference>